<gene>
    <name evidence="8" type="ORF">KQP761_LOCUS24422</name>
    <name evidence="9" type="ORF">MBJ925_LOCUS28979</name>
</gene>
<dbReference type="PROSITE" id="PS00973">
    <property type="entry name" value="USP_2"/>
    <property type="match status" value="1"/>
</dbReference>
<dbReference type="InterPro" id="IPR050185">
    <property type="entry name" value="Ub_carboxyl-term_hydrolase"/>
</dbReference>
<reference evidence="9" key="1">
    <citation type="submission" date="2021-02" db="EMBL/GenBank/DDBJ databases">
        <authorList>
            <person name="Nowell W R."/>
        </authorList>
    </citation>
    <scope>NUCLEOTIDE SEQUENCE</scope>
</reference>
<dbReference type="InterPro" id="IPR001394">
    <property type="entry name" value="Peptidase_C19_UCH"/>
</dbReference>
<dbReference type="AlphaFoldDB" id="A0A816WUK7"/>
<feature type="region of interest" description="Disordered" evidence="6">
    <location>
        <begin position="360"/>
        <end position="388"/>
    </location>
</feature>
<evidence type="ECO:0000313" key="10">
    <source>
        <dbReference type="Proteomes" id="UP000663824"/>
    </source>
</evidence>
<keyword evidence="3" id="KW-0863">Zinc-finger</keyword>
<dbReference type="PANTHER" id="PTHR21646">
    <property type="entry name" value="UBIQUITIN CARBOXYL-TERMINAL HYDROLASE"/>
    <property type="match status" value="1"/>
</dbReference>
<evidence type="ECO:0000256" key="4">
    <source>
        <dbReference type="ARBA" id="ARBA00022833"/>
    </source>
</evidence>
<feature type="compositionally biased region" description="Low complexity" evidence="6">
    <location>
        <begin position="362"/>
        <end position="381"/>
    </location>
</feature>
<evidence type="ECO:0000313" key="8">
    <source>
        <dbReference type="EMBL" id="CAF1619068.1"/>
    </source>
</evidence>
<evidence type="ECO:0000259" key="7">
    <source>
        <dbReference type="PROSITE" id="PS50235"/>
    </source>
</evidence>
<accession>A0A816WUK7</accession>
<keyword evidence="5" id="KW-0833">Ubl conjugation pathway</keyword>
<dbReference type="SUPFAM" id="SSF54001">
    <property type="entry name" value="Cysteine proteinases"/>
    <property type="match status" value="1"/>
</dbReference>
<dbReference type="Proteomes" id="UP000663834">
    <property type="component" value="Unassembled WGS sequence"/>
</dbReference>
<evidence type="ECO:0000256" key="1">
    <source>
        <dbReference type="ARBA" id="ARBA00000707"/>
    </source>
</evidence>
<dbReference type="CDD" id="cd17039">
    <property type="entry name" value="Ubl_ubiquitin_like"/>
    <property type="match status" value="1"/>
</dbReference>
<keyword evidence="5" id="KW-0788">Thiol protease</keyword>
<comment type="similarity">
    <text evidence="5">Belongs to the peptidase C19 family.</text>
</comment>
<protein>
    <recommendedName>
        <fullName evidence="5">Ubiquitin carboxyl-terminal hydrolase</fullName>
        <ecNumber evidence="5">3.4.19.12</ecNumber>
    </recommendedName>
</protein>
<dbReference type="GO" id="GO:0006508">
    <property type="term" value="P:proteolysis"/>
    <property type="evidence" value="ECO:0007669"/>
    <property type="project" value="UniProtKB-KW"/>
</dbReference>
<dbReference type="Pfam" id="PF00443">
    <property type="entry name" value="UCH"/>
    <property type="match status" value="1"/>
</dbReference>
<dbReference type="EMBL" id="CAJNOW010013246">
    <property type="protein sequence ID" value="CAF1619068.1"/>
    <property type="molecule type" value="Genomic_DNA"/>
</dbReference>
<evidence type="ECO:0000256" key="6">
    <source>
        <dbReference type="SAM" id="MobiDB-lite"/>
    </source>
</evidence>
<proteinExistence type="inferred from homology"/>
<sequence length="718" mass="82678">MKGSKHPAQLKEGYTFEDIKNIVKEKFGSTNYRLIVNGQEIQDNDPVKFAELKKSIKNLTVIYVCQRMDGGSGLVDIDSHKATLIVDIQDELRKIPTQSTNSTCLICTEEKRCIKFCCSSIICKQCFPNYFIYGDFKIKCLTCNQLVSPAKVFVTPEFIQSLVQLDETKTMTQNIDFQICTCGAFSINSTMHAKQRCNNCQRWLCFFCNSDWDETERKMRNEKYTCKVNCFWETKITYQLVTLEYNKNMKVPNRRCCPKCFECGSYDQKCKYHACKCGHKFCFICLETEEEYEKLFWNEAEKGTKETKEFDLRETVAPLTTNSSYKENKTDKSSTPFRRVFEKNELSRCIDNTLPPIIPSPTLKTTETTDSNTTSYGTSKPKLPPIPSGSSISLSDNKLLSTDHSIIFPDRPISDPCGLKNIGNTCYMNSAIQCLNSIPDLIKWIMEQPCSSSHMNIREVFISLIQSMQSGRYKYVTPHELKQYIGRTSSIFSDNGQKDSHEFMNSLLNAMGAVDSSSEFVKLFRIHTKSLVTCSKCQQTDNTDETTTFLPLTIPERISYDDDNILLEHLIRDFCQEDELDGEYYCYRCKTCQSARQKTIIIQPLPRALIIQLKRFPYDGTSRKLNTLVKYKLEHRNLLSRNDRYELCAISMHSGNLAGGHYTAIGKNDKTKKWHRFDDSYVENIESQTLLVPFIATQAYILIYVLKHNDEEINDSFP</sequence>
<evidence type="ECO:0000313" key="9">
    <source>
        <dbReference type="EMBL" id="CAF2138193.1"/>
    </source>
</evidence>
<dbReference type="EC" id="3.4.19.12" evidence="5"/>
<comment type="caution">
    <text evidence="9">The sequence shown here is derived from an EMBL/GenBank/DDBJ whole genome shotgun (WGS) entry which is preliminary data.</text>
</comment>
<dbReference type="Gene3D" id="3.90.70.10">
    <property type="entry name" value="Cysteine proteinases"/>
    <property type="match status" value="1"/>
</dbReference>
<organism evidence="9 10">
    <name type="scientific">Rotaria magnacalcarata</name>
    <dbReference type="NCBI Taxonomy" id="392030"/>
    <lineage>
        <taxon>Eukaryota</taxon>
        <taxon>Metazoa</taxon>
        <taxon>Spiralia</taxon>
        <taxon>Gnathifera</taxon>
        <taxon>Rotifera</taxon>
        <taxon>Eurotatoria</taxon>
        <taxon>Bdelloidea</taxon>
        <taxon>Philodinida</taxon>
        <taxon>Philodinidae</taxon>
        <taxon>Rotaria</taxon>
    </lineage>
</organism>
<dbReference type="InterPro" id="IPR018200">
    <property type="entry name" value="USP_CS"/>
</dbReference>
<dbReference type="GO" id="GO:0004843">
    <property type="term" value="F:cysteine-type deubiquitinase activity"/>
    <property type="evidence" value="ECO:0007669"/>
    <property type="project" value="UniProtKB-UniRule"/>
</dbReference>
<name>A0A816WUK7_9BILA</name>
<keyword evidence="5" id="KW-0645">Protease</keyword>
<keyword evidence="2" id="KW-0479">Metal-binding</keyword>
<dbReference type="EMBL" id="CAJNRE010015554">
    <property type="protein sequence ID" value="CAF2138193.1"/>
    <property type="molecule type" value="Genomic_DNA"/>
</dbReference>
<dbReference type="GO" id="GO:0016579">
    <property type="term" value="P:protein deubiquitination"/>
    <property type="evidence" value="ECO:0007669"/>
    <property type="project" value="InterPro"/>
</dbReference>
<evidence type="ECO:0000256" key="3">
    <source>
        <dbReference type="ARBA" id="ARBA00022771"/>
    </source>
</evidence>
<dbReference type="PROSITE" id="PS50235">
    <property type="entry name" value="USP_3"/>
    <property type="match status" value="1"/>
</dbReference>
<keyword evidence="4" id="KW-0862">Zinc</keyword>
<dbReference type="InterPro" id="IPR038765">
    <property type="entry name" value="Papain-like_cys_pep_sf"/>
</dbReference>
<dbReference type="PROSITE" id="PS00518">
    <property type="entry name" value="ZF_RING_1"/>
    <property type="match status" value="1"/>
</dbReference>
<evidence type="ECO:0000256" key="5">
    <source>
        <dbReference type="RuleBase" id="RU366025"/>
    </source>
</evidence>
<dbReference type="InterPro" id="IPR017907">
    <property type="entry name" value="Znf_RING_CS"/>
</dbReference>
<dbReference type="PROSITE" id="PS00972">
    <property type="entry name" value="USP_1"/>
    <property type="match status" value="1"/>
</dbReference>
<keyword evidence="5" id="KW-0378">Hydrolase</keyword>
<comment type="catalytic activity">
    <reaction evidence="1 5">
        <text>Thiol-dependent hydrolysis of ester, thioester, amide, peptide and isopeptide bonds formed by the C-terminal Gly of ubiquitin (a 76-residue protein attached to proteins as an intracellular targeting signal).</text>
        <dbReference type="EC" id="3.4.19.12"/>
    </reaction>
</comment>
<dbReference type="GO" id="GO:0008270">
    <property type="term" value="F:zinc ion binding"/>
    <property type="evidence" value="ECO:0007669"/>
    <property type="project" value="UniProtKB-KW"/>
</dbReference>
<feature type="domain" description="USP" evidence="7">
    <location>
        <begin position="417"/>
        <end position="707"/>
    </location>
</feature>
<dbReference type="InterPro" id="IPR028889">
    <property type="entry name" value="USP"/>
</dbReference>
<evidence type="ECO:0000256" key="2">
    <source>
        <dbReference type="ARBA" id="ARBA00022723"/>
    </source>
</evidence>
<dbReference type="OrthoDB" id="292964at2759"/>
<dbReference type="Proteomes" id="UP000663824">
    <property type="component" value="Unassembled WGS sequence"/>
</dbReference>